<dbReference type="PROSITE" id="PS50863">
    <property type="entry name" value="B3"/>
    <property type="match status" value="1"/>
</dbReference>
<evidence type="ECO:0000256" key="3">
    <source>
        <dbReference type="ARBA" id="ARBA00023125"/>
    </source>
</evidence>
<comment type="subcellular location">
    <subcellularLocation>
        <location evidence="1">Nucleus</location>
    </subcellularLocation>
</comment>
<dbReference type="GO" id="GO:0005634">
    <property type="term" value="C:nucleus"/>
    <property type="evidence" value="ECO:0007669"/>
    <property type="project" value="UniProtKB-SubCell"/>
</dbReference>
<proteinExistence type="predicted"/>
<accession>N1QPJ3</accession>
<dbReference type="EnsemblPlants" id="EMT01554">
    <property type="protein sequence ID" value="EMT01554"/>
    <property type="gene ID" value="F775_23610"/>
</dbReference>
<dbReference type="Pfam" id="PF02362">
    <property type="entry name" value="B3"/>
    <property type="match status" value="1"/>
</dbReference>
<dbReference type="SMART" id="SM01019">
    <property type="entry name" value="B3"/>
    <property type="match status" value="2"/>
</dbReference>
<dbReference type="InterPro" id="IPR039218">
    <property type="entry name" value="REM_fam"/>
</dbReference>
<dbReference type="PANTHER" id="PTHR31674">
    <property type="entry name" value="B3 DOMAIN-CONTAINING PROTEIN REM-LIKE 3-RELATED"/>
    <property type="match status" value="1"/>
</dbReference>
<dbReference type="InterPro" id="IPR015300">
    <property type="entry name" value="DNA-bd_pseudobarrel_sf"/>
</dbReference>
<keyword evidence="4" id="KW-0804">Transcription</keyword>
<dbReference type="Gene3D" id="2.40.330.10">
    <property type="entry name" value="DNA-binding pseudobarrel domain"/>
    <property type="match status" value="2"/>
</dbReference>
<evidence type="ECO:0000313" key="6">
    <source>
        <dbReference type="EnsemblPlants" id="EMT01554"/>
    </source>
</evidence>
<evidence type="ECO:0000256" key="1">
    <source>
        <dbReference type="ARBA" id="ARBA00004123"/>
    </source>
</evidence>
<dbReference type="GO" id="GO:0003677">
    <property type="term" value="F:DNA binding"/>
    <property type="evidence" value="ECO:0007669"/>
    <property type="project" value="UniProtKB-KW"/>
</dbReference>
<reference evidence="6" key="1">
    <citation type="submission" date="2015-06" db="UniProtKB">
        <authorList>
            <consortium name="EnsemblPlants"/>
        </authorList>
    </citation>
    <scope>IDENTIFICATION</scope>
</reference>
<dbReference type="CDD" id="cd10017">
    <property type="entry name" value="B3_DNA"/>
    <property type="match status" value="1"/>
</dbReference>
<evidence type="ECO:0000256" key="2">
    <source>
        <dbReference type="ARBA" id="ARBA00023015"/>
    </source>
</evidence>
<dbReference type="ExpressionAtlas" id="N1QPJ3">
    <property type="expression patterns" value="baseline"/>
</dbReference>
<keyword evidence="5" id="KW-0539">Nucleus</keyword>
<keyword evidence="3" id="KW-0238">DNA-binding</keyword>
<dbReference type="InterPro" id="IPR003340">
    <property type="entry name" value="B3_DNA-bd"/>
</dbReference>
<name>N1QPJ3_AEGTA</name>
<dbReference type="PANTHER" id="PTHR31674:SF86">
    <property type="entry name" value="B3 DOMAIN-CONTAINING PROTEIN OS04G0347400-RELATED"/>
    <property type="match status" value="1"/>
</dbReference>
<sequence>MGSSGNYGMRTKMQQMVKLTASKYLRINDETARWFDTGDRGAEHKAHIMSPFGKKPWGITVGARAKGLCWGDGWPQFVAAHGIGVGCYLVFKHVLRGTVTLKVFDDGFVIKPFGLTITVLSPPEIENAFARKPQFIVPFQTSFKEKMPIPPEFLRRGYISEEDLNRPKPAAIFSTSWHIDLEKDGPNVFFAGPLWPKFLEHKNLSETHVLLIKPMDMGIMSTLSKKQARLSKASNIKLITTIVLSAPGAQSQEEEHVSTPKTPKRKRSKSERMVESPTTSGHLNKKTKCVYELGSAGSQAWLRKTISSGSVLKKCSLPRPFGFVESCKIALKPMESDNSWEVEGVALSPGTRKATNRLVTGWPKFCKENGLKAGDTCTFKVVDSTLWHVVIDRC</sequence>
<dbReference type="SUPFAM" id="SSF101936">
    <property type="entry name" value="DNA-binding pseudobarrel domain"/>
    <property type="match status" value="2"/>
</dbReference>
<evidence type="ECO:0000256" key="4">
    <source>
        <dbReference type="ARBA" id="ARBA00023163"/>
    </source>
</evidence>
<keyword evidence="2" id="KW-0805">Transcription regulation</keyword>
<dbReference type="AlphaFoldDB" id="N1QPJ3"/>
<protein>
    <submittedName>
        <fullName evidence="6">Putative B3 domain-containing protein</fullName>
    </submittedName>
</protein>
<organism evidence="6">
    <name type="scientific">Aegilops tauschii</name>
    <name type="common">Tausch's goatgrass</name>
    <name type="synonym">Aegilops squarrosa</name>
    <dbReference type="NCBI Taxonomy" id="37682"/>
    <lineage>
        <taxon>Eukaryota</taxon>
        <taxon>Viridiplantae</taxon>
        <taxon>Streptophyta</taxon>
        <taxon>Embryophyta</taxon>
        <taxon>Tracheophyta</taxon>
        <taxon>Spermatophyta</taxon>
        <taxon>Magnoliopsida</taxon>
        <taxon>Liliopsida</taxon>
        <taxon>Poales</taxon>
        <taxon>Poaceae</taxon>
        <taxon>BOP clade</taxon>
        <taxon>Pooideae</taxon>
        <taxon>Triticodae</taxon>
        <taxon>Triticeae</taxon>
        <taxon>Triticinae</taxon>
        <taxon>Aegilops</taxon>
    </lineage>
</organism>
<evidence type="ECO:0000256" key="5">
    <source>
        <dbReference type="ARBA" id="ARBA00023242"/>
    </source>
</evidence>